<name>A0A1R1PRD0_ZANCU</name>
<dbReference type="AlphaFoldDB" id="A0A1R1PRD0"/>
<evidence type="ECO:0000313" key="3">
    <source>
        <dbReference type="Proteomes" id="UP000188320"/>
    </source>
</evidence>
<evidence type="ECO:0000256" key="1">
    <source>
        <dbReference type="SAM" id="MobiDB-lite"/>
    </source>
</evidence>
<comment type="caution">
    <text evidence="2">The sequence shown here is derived from an EMBL/GenBank/DDBJ whole genome shotgun (WGS) entry which is preliminary data.</text>
</comment>
<dbReference type="EMBL" id="LSSK01000382">
    <property type="protein sequence ID" value="OMH83535.1"/>
    <property type="molecule type" value="Genomic_DNA"/>
</dbReference>
<feature type="compositionally biased region" description="Basic and acidic residues" evidence="1">
    <location>
        <begin position="22"/>
        <end position="42"/>
    </location>
</feature>
<feature type="compositionally biased region" description="Low complexity" evidence="1">
    <location>
        <begin position="122"/>
        <end position="133"/>
    </location>
</feature>
<feature type="non-terminal residue" evidence="2">
    <location>
        <position position="133"/>
    </location>
</feature>
<proteinExistence type="predicted"/>
<gene>
    <name evidence="2" type="ORF">AX774_g2952</name>
</gene>
<evidence type="ECO:0000313" key="2">
    <source>
        <dbReference type="EMBL" id="OMH83535.1"/>
    </source>
</evidence>
<reference evidence="3" key="1">
    <citation type="submission" date="2017-01" db="EMBL/GenBank/DDBJ databases">
        <authorList>
            <person name="Wang Y."/>
            <person name="White M."/>
            <person name="Kvist S."/>
            <person name="Moncalvo J.-M."/>
        </authorList>
    </citation>
    <scope>NUCLEOTIDE SEQUENCE [LARGE SCALE GENOMIC DNA]</scope>
    <source>
        <strain evidence="3">COL-18-3</strain>
    </source>
</reference>
<organism evidence="2 3">
    <name type="scientific">Zancudomyces culisetae</name>
    <name type="common">Gut fungus</name>
    <name type="synonym">Smittium culisetae</name>
    <dbReference type="NCBI Taxonomy" id="1213189"/>
    <lineage>
        <taxon>Eukaryota</taxon>
        <taxon>Fungi</taxon>
        <taxon>Fungi incertae sedis</taxon>
        <taxon>Zoopagomycota</taxon>
        <taxon>Kickxellomycotina</taxon>
        <taxon>Harpellomycetes</taxon>
        <taxon>Harpellales</taxon>
        <taxon>Legeriomycetaceae</taxon>
        <taxon>Zancudomyces</taxon>
    </lineage>
</organism>
<feature type="region of interest" description="Disordered" evidence="1">
    <location>
        <begin position="112"/>
        <end position="133"/>
    </location>
</feature>
<keyword evidence="3" id="KW-1185">Reference proteome</keyword>
<dbReference type="OrthoDB" id="421226at2759"/>
<sequence>MSLKLEEPVVKRISKSKNKKIKIDLKGSKSKGKDYESDVEGNKRKKRLGIESSNRDNEGLNASSARKGGRIEYCSMCKAKFLVREGSMDDNGKGRILCPTCDKYMKKYEQAKQNRELKKQGVSVSSVSQLRKN</sequence>
<dbReference type="Proteomes" id="UP000188320">
    <property type="component" value="Unassembled WGS sequence"/>
</dbReference>
<protein>
    <submittedName>
        <fullName evidence="2">Uncharacterized protein</fullName>
    </submittedName>
</protein>
<feature type="region of interest" description="Disordered" evidence="1">
    <location>
        <begin position="22"/>
        <end position="66"/>
    </location>
</feature>
<accession>A0A1R1PRD0</accession>